<gene>
    <name evidence="2" type="ORF">ASPFODRAFT_80776</name>
</gene>
<organism evidence="2 3">
    <name type="scientific">Aspergillus luchuensis (strain CBS 106.47)</name>
    <dbReference type="NCBI Taxonomy" id="1137211"/>
    <lineage>
        <taxon>Eukaryota</taxon>
        <taxon>Fungi</taxon>
        <taxon>Dikarya</taxon>
        <taxon>Ascomycota</taxon>
        <taxon>Pezizomycotina</taxon>
        <taxon>Eurotiomycetes</taxon>
        <taxon>Eurotiomycetidae</taxon>
        <taxon>Eurotiales</taxon>
        <taxon>Aspergillaceae</taxon>
        <taxon>Aspergillus</taxon>
        <taxon>Aspergillus subgen. Circumdati</taxon>
    </lineage>
</organism>
<dbReference type="AlphaFoldDB" id="A0A1M3TM08"/>
<proteinExistence type="predicted"/>
<dbReference type="Proteomes" id="UP000184063">
    <property type="component" value="Unassembled WGS sequence"/>
</dbReference>
<evidence type="ECO:0000313" key="2">
    <source>
        <dbReference type="EMBL" id="OJZ87879.1"/>
    </source>
</evidence>
<protein>
    <submittedName>
        <fullName evidence="2">Uncharacterized protein</fullName>
    </submittedName>
</protein>
<feature type="region of interest" description="Disordered" evidence="1">
    <location>
        <begin position="263"/>
        <end position="283"/>
    </location>
</feature>
<sequence>MAAKTQLETFIVSVPDQMRSTAIRGARRVRERAGLVPGAGLSGKLDRSPGLPVLMPGDGGKRIDLWAPSSSAGFGAVLSRPNSTRNIQIFVLLIEGVFELPAACNPTVYSRRNPRLIHVCDQVKQSTASAYVMAALPELTRMNYRVSQLRFGGNVIKGFVPGYVRHVSIMHWLRGTSATVAHHFATSFLCERIEESRSISEAGMEPGLEPQKVNRDIVCVVRYPDGASGDAAEPGSAGQGMAPIWRLAGGYVGHRKSARRQMVREKKRKKKKENPGCAETQRPMFAPFAGPTSDFFFGKVQGSPPSALSTHAPIPSTSSAVDYYRMTEGVLTRPASTSPNHAILI</sequence>
<name>A0A1M3TM08_ASPLC</name>
<accession>A0A1M3TM08</accession>
<feature type="compositionally biased region" description="Basic residues" evidence="1">
    <location>
        <begin position="263"/>
        <end position="272"/>
    </location>
</feature>
<evidence type="ECO:0000313" key="3">
    <source>
        <dbReference type="Proteomes" id="UP000184063"/>
    </source>
</evidence>
<dbReference type="EMBL" id="KV878240">
    <property type="protein sequence ID" value="OJZ87879.1"/>
    <property type="molecule type" value="Genomic_DNA"/>
</dbReference>
<dbReference type="VEuPathDB" id="FungiDB:ASPFODRAFT_80776"/>
<reference evidence="3" key="1">
    <citation type="journal article" date="2017" name="Genome Biol.">
        <title>Comparative genomics reveals high biological diversity and specific adaptations in the industrially and medically important fungal genus Aspergillus.</title>
        <authorList>
            <person name="de Vries R.P."/>
            <person name="Riley R."/>
            <person name="Wiebenga A."/>
            <person name="Aguilar-Osorio G."/>
            <person name="Amillis S."/>
            <person name="Uchima C.A."/>
            <person name="Anderluh G."/>
            <person name="Asadollahi M."/>
            <person name="Askin M."/>
            <person name="Barry K."/>
            <person name="Battaglia E."/>
            <person name="Bayram O."/>
            <person name="Benocci T."/>
            <person name="Braus-Stromeyer S.A."/>
            <person name="Caldana C."/>
            <person name="Canovas D."/>
            <person name="Cerqueira G.C."/>
            <person name="Chen F."/>
            <person name="Chen W."/>
            <person name="Choi C."/>
            <person name="Clum A."/>
            <person name="Dos Santos R.A."/>
            <person name="Damasio A.R."/>
            <person name="Diallinas G."/>
            <person name="Emri T."/>
            <person name="Fekete E."/>
            <person name="Flipphi M."/>
            <person name="Freyberg S."/>
            <person name="Gallo A."/>
            <person name="Gournas C."/>
            <person name="Habgood R."/>
            <person name="Hainaut M."/>
            <person name="Harispe M.L."/>
            <person name="Henrissat B."/>
            <person name="Hilden K.S."/>
            <person name="Hope R."/>
            <person name="Hossain A."/>
            <person name="Karabika E."/>
            <person name="Karaffa L."/>
            <person name="Karanyi Z."/>
            <person name="Krasevec N."/>
            <person name="Kuo A."/>
            <person name="Kusch H."/>
            <person name="LaButti K."/>
            <person name="Lagendijk E.L."/>
            <person name="Lapidus A."/>
            <person name="Levasseur A."/>
            <person name="Lindquist E."/>
            <person name="Lipzen A."/>
            <person name="Logrieco A.F."/>
            <person name="MacCabe A."/>
            <person name="Maekelae M.R."/>
            <person name="Malavazi I."/>
            <person name="Melin P."/>
            <person name="Meyer V."/>
            <person name="Mielnichuk N."/>
            <person name="Miskei M."/>
            <person name="Molnar A.P."/>
            <person name="Mule G."/>
            <person name="Ngan C.Y."/>
            <person name="Orejas M."/>
            <person name="Orosz E."/>
            <person name="Ouedraogo J.P."/>
            <person name="Overkamp K.M."/>
            <person name="Park H.-S."/>
            <person name="Perrone G."/>
            <person name="Piumi F."/>
            <person name="Punt P.J."/>
            <person name="Ram A.F."/>
            <person name="Ramon A."/>
            <person name="Rauscher S."/>
            <person name="Record E."/>
            <person name="Riano-Pachon D.M."/>
            <person name="Robert V."/>
            <person name="Roehrig J."/>
            <person name="Ruller R."/>
            <person name="Salamov A."/>
            <person name="Salih N.S."/>
            <person name="Samson R.A."/>
            <person name="Sandor E."/>
            <person name="Sanguinetti M."/>
            <person name="Schuetze T."/>
            <person name="Sepcic K."/>
            <person name="Shelest E."/>
            <person name="Sherlock G."/>
            <person name="Sophianopoulou V."/>
            <person name="Squina F.M."/>
            <person name="Sun H."/>
            <person name="Susca A."/>
            <person name="Todd R.B."/>
            <person name="Tsang A."/>
            <person name="Unkles S.E."/>
            <person name="van de Wiele N."/>
            <person name="van Rossen-Uffink D."/>
            <person name="Oliveira J.V."/>
            <person name="Vesth T.C."/>
            <person name="Visser J."/>
            <person name="Yu J.-H."/>
            <person name="Zhou M."/>
            <person name="Andersen M.R."/>
            <person name="Archer D.B."/>
            <person name="Baker S.E."/>
            <person name="Benoit I."/>
            <person name="Brakhage A.A."/>
            <person name="Braus G.H."/>
            <person name="Fischer R."/>
            <person name="Frisvad J.C."/>
            <person name="Goldman G.H."/>
            <person name="Houbraken J."/>
            <person name="Oakley B."/>
            <person name="Pocsi I."/>
            <person name="Scazzocchio C."/>
            <person name="Seiboth B."/>
            <person name="vanKuyk P.A."/>
            <person name="Wortman J."/>
            <person name="Dyer P.S."/>
            <person name="Grigoriev I.V."/>
        </authorList>
    </citation>
    <scope>NUCLEOTIDE SEQUENCE [LARGE SCALE GENOMIC DNA]</scope>
    <source>
        <strain evidence="3">CBS 106.47</strain>
    </source>
</reference>
<evidence type="ECO:0000256" key="1">
    <source>
        <dbReference type="SAM" id="MobiDB-lite"/>
    </source>
</evidence>